<evidence type="ECO:0000256" key="2">
    <source>
        <dbReference type="SAM" id="MobiDB-lite"/>
    </source>
</evidence>
<evidence type="ECO:0000313" key="4">
    <source>
        <dbReference type="Proteomes" id="UP001304895"/>
    </source>
</evidence>
<reference evidence="3" key="1">
    <citation type="journal article" date="2023" name="Mol. Phylogenet. Evol.">
        <title>Genome-scale phylogeny and comparative genomics of the fungal order Sordariales.</title>
        <authorList>
            <person name="Hensen N."/>
            <person name="Bonometti L."/>
            <person name="Westerberg I."/>
            <person name="Brannstrom I.O."/>
            <person name="Guillou S."/>
            <person name="Cros-Aarteil S."/>
            <person name="Calhoun S."/>
            <person name="Haridas S."/>
            <person name="Kuo A."/>
            <person name="Mondo S."/>
            <person name="Pangilinan J."/>
            <person name="Riley R."/>
            <person name="LaButti K."/>
            <person name="Andreopoulos B."/>
            <person name="Lipzen A."/>
            <person name="Chen C."/>
            <person name="Yan M."/>
            <person name="Daum C."/>
            <person name="Ng V."/>
            <person name="Clum A."/>
            <person name="Steindorff A."/>
            <person name="Ohm R.A."/>
            <person name="Martin F."/>
            <person name="Silar P."/>
            <person name="Natvig D.O."/>
            <person name="Lalanne C."/>
            <person name="Gautier V."/>
            <person name="Ament-Velasquez S.L."/>
            <person name="Kruys A."/>
            <person name="Hutchinson M.I."/>
            <person name="Powell A.J."/>
            <person name="Barry K."/>
            <person name="Miller A.N."/>
            <person name="Grigoriev I.V."/>
            <person name="Debuchy R."/>
            <person name="Gladieux P."/>
            <person name="Hiltunen Thoren M."/>
            <person name="Johannesson H."/>
        </authorList>
    </citation>
    <scope>NUCLEOTIDE SEQUENCE</scope>
    <source>
        <strain evidence="3">CBS 123565</strain>
    </source>
</reference>
<feature type="compositionally biased region" description="Acidic residues" evidence="2">
    <location>
        <begin position="506"/>
        <end position="515"/>
    </location>
</feature>
<accession>A0AAN6UQ37</accession>
<proteinExistence type="predicted"/>
<keyword evidence="4" id="KW-1185">Reference proteome</keyword>
<evidence type="ECO:0000256" key="1">
    <source>
        <dbReference type="SAM" id="Coils"/>
    </source>
</evidence>
<dbReference type="Proteomes" id="UP001304895">
    <property type="component" value="Unassembled WGS sequence"/>
</dbReference>
<comment type="caution">
    <text evidence="3">The sequence shown here is derived from an EMBL/GenBank/DDBJ whole genome shotgun (WGS) entry which is preliminary data.</text>
</comment>
<dbReference type="EMBL" id="MU853403">
    <property type="protein sequence ID" value="KAK4136635.1"/>
    <property type="molecule type" value="Genomic_DNA"/>
</dbReference>
<protein>
    <submittedName>
        <fullName evidence="3">Uncharacterized protein</fullName>
    </submittedName>
</protein>
<keyword evidence="1" id="KW-0175">Coiled coil</keyword>
<dbReference type="AlphaFoldDB" id="A0AAN6UQ37"/>
<reference evidence="3" key="2">
    <citation type="submission" date="2023-05" db="EMBL/GenBank/DDBJ databases">
        <authorList>
            <consortium name="Lawrence Berkeley National Laboratory"/>
            <person name="Steindorff A."/>
            <person name="Hensen N."/>
            <person name="Bonometti L."/>
            <person name="Westerberg I."/>
            <person name="Brannstrom I.O."/>
            <person name="Guillou S."/>
            <person name="Cros-Aarteil S."/>
            <person name="Calhoun S."/>
            <person name="Haridas S."/>
            <person name="Kuo A."/>
            <person name="Mondo S."/>
            <person name="Pangilinan J."/>
            <person name="Riley R."/>
            <person name="Labutti K."/>
            <person name="Andreopoulos B."/>
            <person name="Lipzen A."/>
            <person name="Chen C."/>
            <person name="Yanf M."/>
            <person name="Daum C."/>
            <person name="Ng V."/>
            <person name="Clum A."/>
            <person name="Ohm R."/>
            <person name="Martin F."/>
            <person name="Silar P."/>
            <person name="Natvig D."/>
            <person name="Lalanne C."/>
            <person name="Gautier V."/>
            <person name="Ament-Velasquez S.L."/>
            <person name="Kruys A."/>
            <person name="Hutchinson M.I."/>
            <person name="Powell A.J."/>
            <person name="Barry K."/>
            <person name="Miller A.N."/>
            <person name="Grigoriev I.V."/>
            <person name="Debuchy R."/>
            <person name="Gladieux P."/>
            <person name="Thoren M.H."/>
            <person name="Johannesson H."/>
        </authorList>
    </citation>
    <scope>NUCLEOTIDE SEQUENCE</scope>
    <source>
        <strain evidence="3">CBS 123565</strain>
    </source>
</reference>
<gene>
    <name evidence="3" type="ORF">BT67DRAFT_454429</name>
</gene>
<organism evidence="3 4">
    <name type="scientific">Trichocladium antarcticum</name>
    <dbReference type="NCBI Taxonomy" id="1450529"/>
    <lineage>
        <taxon>Eukaryota</taxon>
        <taxon>Fungi</taxon>
        <taxon>Dikarya</taxon>
        <taxon>Ascomycota</taxon>
        <taxon>Pezizomycotina</taxon>
        <taxon>Sordariomycetes</taxon>
        <taxon>Sordariomycetidae</taxon>
        <taxon>Sordariales</taxon>
        <taxon>Chaetomiaceae</taxon>
        <taxon>Trichocladium</taxon>
    </lineage>
</organism>
<feature type="coiled-coil region" evidence="1">
    <location>
        <begin position="363"/>
        <end position="398"/>
    </location>
</feature>
<name>A0AAN6UQ37_9PEZI</name>
<sequence length="649" mass="72802">MSIRRIRWQNGCEDAIIPEPANSPPFTYGVDLYTYHFGRRFGHDVLKMNDVAQATPEKLRQLFAEWSEDPEEQEPTNVTKAWYITQLFRHGIPCRKSARKADLKDVLEKGLKQKKKEKEAAEPAKAWFVAQLSFHGIPFKQSARKASLKDVLAKALADGKCDSLAPSVAAVRDRLQREYDEAFHRLEDELFAEIDGDPSIEAASDPRRFVAKYFLDAQGRPDREKTKKPLSVAERYHVDELREALKAIPGLATHPASGTVLVGWDTAMEKGIEDEFARLESRYSTRADVQSRQATVDLKLFLKRSLAIDIDGSAPTMEARPSAPVTLFKWCLGDSRLSEIILSKASGLHLKELDQFSVIGWDAAMVDAEIARLEEDRQRQIEKEEADERAACEQAEAEKTARWKRRCKGNDELAAKQSRLPGPLDLQHLPGTYLVQWHGERGEGYNDPHHEDDLMKINICSPKSPYGVVASFSFGLVEGTMLLALSKQEVALLRDEQPKHSSYSESGEEEDDDEDSRGTVIHRGSTGEKRSLGAISDPYGVQAARAKRQKMNAPQQEELHYRNRVYFQFVCNEVGGYPLVDDENRHIGYLDFDQTGLAATGVFYLPDILGKEAQPISIVKIKPGEDGGPVGELEVTSAQVVGIARRAER</sequence>
<feature type="region of interest" description="Disordered" evidence="2">
    <location>
        <begin position="495"/>
        <end position="533"/>
    </location>
</feature>
<evidence type="ECO:0000313" key="3">
    <source>
        <dbReference type="EMBL" id="KAK4136635.1"/>
    </source>
</evidence>